<evidence type="ECO:0000256" key="6">
    <source>
        <dbReference type="ARBA" id="ARBA00022694"/>
    </source>
</evidence>
<evidence type="ECO:0000256" key="1">
    <source>
        <dbReference type="ARBA" id="ARBA00003986"/>
    </source>
</evidence>
<evidence type="ECO:0000256" key="7">
    <source>
        <dbReference type="ARBA" id="ARBA00022741"/>
    </source>
</evidence>
<comment type="catalytic activity">
    <reaction evidence="11">
        <text>5-taurinomethyluridine(34) in tRNA + S-sulfanyl-L-cysteinyl-[protein] + AH2 + ATP = 5-taurinomethyl-2-thiouridine(34) in tRNA + L-cysteinyl-[protein] + A + AMP + diphosphate + H(+)</text>
        <dbReference type="Rhea" id="RHEA:47040"/>
        <dbReference type="Rhea" id="RHEA-COMP:10131"/>
        <dbReference type="Rhea" id="RHEA-COMP:11726"/>
        <dbReference type="Rhea" id="RHEA-COMP:11732"/>
        <dbReference type="Rhea" id="RHEA-COMP:11733"/>
        <dbReference type="ChEBI" id="CHEBI:13193"/>
        <dbReference type="ChEBI" id="CHEBI:15378"/>
        <dbReference type="ChEBI" id="CHEBI:17499"/>
        <dbReference type="ChEBI" id="CHEBI:29950"/>
        <dbReference type="ChEBI" id="CHEBI:30616"/>
        <dbReference type="ChEBI" id="CHEBI:33019"/>
        <dbReference type="ChEBI" id="CHEBI:61963"/>
        <dbReference type="ChEBI" id="CHEBI:87171"/>
        <dbReference type="ChEBI" id="CHEBI:87172"/>
        <dbReference type="ChEBI" id="CHEBI:456215"/>
        <dbReference type="EC" id="2.8.1.14"/>
    </reaction>
</comment>
<evidence type="ECO:0000313" key="16">
    <source>
        <dbReference type="Proteomes" id="UP000232323"/>
    </source>
</evidence>
<dbReference type="Pfam" id="PF20259">
    <property type="entry name" value="tRNA_Me_trans_M"/>
    <property type="match status" value="1"/>
</dbReference>
<dbReference type="PANTHER" id="PTHR43052:SF1">
    <property type="entry name" value="TRNA-5-TAURINOMETHYLURIDINE 2-SULFURTRANSFERASE"/>
    <property type="match status" value="1"/>
</dbReference>
<evidence type="ECO:0000259" key="13">
    <source>
        <dbReference type="Pfam" id="PF20258"/>
    </source>
</evidence>
<keyword evidence="5" id="KW-0808">Transferase</keyword>
<dbReference type="Pfam" id="PF03054">
    <property type="entry name" value="tRNA_Me_trans"/>
    <property type="match status" value="2"/>
</dbReference>
<keyword evidence="7" id="KW-0547">Nucleotide-binding</keyword>
<evidence type="ECO:0000256" key="5">
    <source>
        <dbReference type="ARBA" id="ARBA00022679"/>
    </source>
</evidence>
<dbReference type="OrthoDB" id="3685at2759"/>
<evidence type="ECO:0000256" key="8">
    <source>
        <dbReference type="ARBA" id="ARBA00022840"/>
    </source>
</evidence>
<feature type="domain" description="tRNA-specific 2-thiouridylase MnmA-like C-terminal" evidence="13">
    <location>
        <begin position="428"/>
        <end position="460"/>
    </location>
</feature>
<keyword evidence="10" id="KW-1015">Disulfide bond</keyword>
<accession>A0A250XEE4</accession>
<dbReference type="Gene3D" id="2.40.30.10">
    <property type="entry name" value="Translation factors"/>
    <property type="match status" value="1"/>
</dbReference>
<dbReference type="GO" id="GO:0000049">
    <property type="term" value="F:tRNA binding"/>
    <property type="evidence" value="ECO:0007669"/>
    <property type="project" value="UniProtKB-KW"/>
</dbReference>
<organism evidence="15 16">
    <name type="scientific">Chlamydomonas eustigma</name>
    <dbReference type="NCBI Taxonomy" id="1157962"/>
    <lineage>
        <taxon>Eukaryota</taxon>
        <taxon>Viridiplantae</taxon>
        <taxon>Chlorophyta</taxon>
        <taxon>core chlorophytes</taxon>
        <taxon>Chlorophyceae</taxon>
        <taxon>CS clade</taxon>
        <taxon>Chlamydomonadales</taxon>
        <taxon>Chlamydomonadaceae</taxon>
        <taxon>Chlamydomonas</taxon>
    </lineage>
</organism>
<comment type="caution">
    <text evidence="15">The sequence shown here is derived from an EMBL/GenBank/DDBJ whole genome shotgun (WGS) entry which is preliminary data.</text>
</comment>
<dbReference type="PANTHER" id="PTHR43052">
    <property type="match status" value="1"/>
</dbReference>
<dbReference type="EMBL" id="BEGY01000065">
    <property type="protein sequence ID" value="GAX81421.1"/>
    <property type="molecule type" value="Genomic_DNA"/>
</dbReference>
<evidence type="ECO:0000256" key="12">
    <source>
        <dbReference type="SAM" id="MobiDB-lite"/>
    </source>
</evidence>
<protein>
    <recommendedName>
        <fullName evidence="3">tRNA-5-taurinomethyluridine 2-sulfurtransferase</fullName>
        <ecNumber evidence="3">2.8.1.14</ecNumber>
    </recommendedName>
</protein>
<comment type="function">
    <text evidence="1">Catalyzes the 2-thiolation of uridine at the wobble position (U34) of mitochondrial tRNA(Lys), tRNA(Glu) and tRNA(Gln). Required for the formation of 5-taurinomethyl-2-thiouridine (tm5s2U) of mitochondrial tRNA(Lys), tRNA(Glu), and tRNA(Gln) at the wobble position. ATP is required to activate the C2 atom of the wobble base.</text>
</comment>
<evidence type="ECO:0000256" key="10">
    <source>
        <dbReference type="ARBA" id="ARBA00023157"/>
    </source>
</evidence>
<keyword evidence="9" id="KW-0694">RNA-binding</keyword>
<dbReference type="Gene3D" id="2.30.30.280">
    <property type="entry name" value="Adenine nucleotide alpha hydrolases-like domains"/>
    <property type="match status" value="1"/>
</dbReference>
<evidence type="ECO:0000256" key="9">
    <source>
        <dbReference type="ARBA" id="ARBA00022884"/>
    </source>
</evidence>
<name>A0A250XEE4_9CHLO</name>
<evidence type="ECO:0000256" key="3">
    <source>
        <dbReference type="ARBA" id="ARBA00011953"/>
    </source>
</evidence>
<dbReference type="InterPro" id="IPR004506">
    <property type="entry name" value="MnmA-like"/>
</dbReference>
<feature type="domain" description="tRNA-specific 2-thiouridylase MnmA-like central" evidence="14">
    <location>
        <begin position="287"/>
        <end position="348"/>
    </location>
</feature>
<dbReference type="Gene3D" id="3.40.50.620">
    <property type="entry name" value="HUPs"/>
    <property type="match status" value="2"/>
</dbReference>
<keyword evidence="6" id="KW-0819">tRNA processing</keyword>
<gene>
    <name evidence="15" type="ORF">CEUSTIGMA_g8851.t1</name>
</gene>
<comment type="similarity">
    <text evidence="2">Belongs to the MnmA/TRMU family.</text>
</comment>
<dbReference type="CDD" id="cd01998">
    <property type="entry name" value="MnmA_TRMU-like"/>
    <property type="match status" value="1"/>
</dbReference>
<dbReference type="InterPro" id="IPR051305">
    <property type="entry name" value="tRNA_2-thiouridylase_MnmA"/>
</dbReference>
<evidence type="ECO:0000259" key="14">
    <source>
        <dbReference type="Pfam" id="PF20259"/>
    </source>
</evidence>
<keyword evidence="16" id="KW-1185">Reference proteome</keyword>
<dbReference type="GO" id="GO:0061708">
    <property type="term" value="F:tRNA-5-taurinomethyluridine 2-sulfurtransferase"/>
    <property type="evidence" value="ECO:0007669"/>
    <property type="project" value="UniProtKB-EC"/>
</dbReference>
<feature type="compositionally biased region" description="Polar residues" evidence="12">
    <location>
        <begin position="165"/>
        <end position="178"/>
    </location>
</feature>
<proteinExistence type="inferred from homology"/>
<keyword evidence="8" id="KW-0067">ATP-binding</keyword>
<dbReference type="GO" id="GO:0008033">
    <property type="term" value="P:tRNA processing"/>
    <property type="evidence" value="ECO:0007669"/>
    <property type="project" value="UniProtKB-KW"/>
</dbReference>
<dbReference type="EC" id="2.8.1.14" evidence="3"/>
<dbReference type="InterPro" id="IPR023382">
    <property type="entry name" value="MnmA-like_central_sf"/>
</dbReference>
<dbReference type="Proteomes" id="UP000232323">
    <property type="component" value="Unassembled WGS sequence"/>
</dbReference>
<dbReference type="InterPro" id="IPR046884">
    <property type="entry name" value="MnmA-like_central"/>
</dbReference>
<dbReference type="Pfam" id="PF20258">
    <property type="entry name" value="tRNA_Me_trans_C"/>
    <property type="match status" value="1"/>
</dbReference>
<dbReference type="GO" id="GO:0005524">
    <property type="term" value="F:ATP binding"/>
    <property type="evidence" value="ECO:0007669"/>
    <property type="project" value="UniProtKB-KW"/>
</dbReference>
<sequence>MWEEDLSYAKEVCTKLGVELEVVPMTNEYWQHVVSHSVTEIREGRTPNPDMLCNSRVKFGAFYQYLEHKYGDQFDRIASGHYARVLRGGTSWDHWKEQQQRQMTSEMDGMTQPQVLGDQKESAVEAVLGEHQESVNAGVGSSYKCVSIGSHEGEIAHTSTNVYRDQQGTSNVGTAQQNEGDKHSAFHQDRRFSCTGISEQQPSDIVEDAPSTSSCSQVRLVMTPDAVKDQTYFLAHLSRKQLQKVMFPLGPLNKTQVRQLANIADLANKNRKDSQGICFLGKVKFHEFVHEHLGEWPGLLVEEETGTVIGSHAGYWFYTVGQRSGIKLPGGPWYVVRKDLDLNIVYASKQYHSEELSNQRNSFSTGPINWVSDLRIDLDKPVYCKVRHGPAIYRCKDLKLVPQLMNYNIVGSIDDVRPSSEMAMVPVTACVELESHDQGLAPGQYAVFYQDRACLGAAKIVS</sequence>
<evidence type="ECO:0000256" key="4">
    <source>
        <dbReference type="ARBA" id="ARBA00022555"/>
    </source>
</evidence>
<dbReference type="AlphaFoldDB" id="A0A250XEE4"/>
<evidence type="ECO:0000256" key="2">
    <source>
        <dbReference type="ARBA" id="ARBA00006191"/>
    </source>
</evidence>
<dbReference type="InterPro" id="IPR046885">
    <property type="entry name" value="MnmA-like_C"/>
</dbReference>
<evidence type="ECO:0000313" key="15">
    <source>
        <dbReference type="EMBL" id="GAX81421.1"/>
    </source>
</evidence>
<dbReference type="SUPFAM" id="SSF52402">
    <property type="entry name" value="Adenine nucleotide alpha hydrolases-like"/>
    <property type="match status" value="1"/>
</dbReference>
<dbReference type="InterPro" id="IPR014729">
    <property type="entry name" value="Rossmann-like_a/b/a_fold"/>
</dbReference>
<feature type="region of interest" description="Disordered" evidence="12">
    <location>
        <begin position="165"/>
        <end position="186"/>
    </location>
</feature>
<dbReference type="STRING" id="1157962.A0A250XEE4"/>
<keyword evidence="4" id="KW-0820">tRNA-binding</keyword>
<evidence type="ECO:0000256" key="11">
    <source>
        <dbReference type="ARBA" id="ARBA00049564"/>
    </source>
</evidence>
<reference evidence="15 16" key="1">
    <citation type="submission" date="2017-08" db="EMBL/GenBank/DDBJ databases">
        <title>Acidophilic green algal genome provides insights into adaptation to an acidic environment.</title>
        <authorList>
            <person name="Hirooka S."/>
            <person name="Hirose Y."/>
            <person name="Kanesaki Y."/>
            <person name="Higuchi S."/>
            <person name="Fujiwara T."/>
            <person name="Onuma R."/>
            <person name="Era A."/>
            <person name="Ohbayashi R."/>
            <person name="Uzuka A."/>
            <person name="Nozaki H."/>
            <person name="Yoshikawa H."/>
            <person name="Miyagishima S.Y."/>
        </authorList>
    </citation>
    <scope>NUCLEOTIDE SEQUENCE [LARGE SCALE GENOMIC DNA]</scope>
    <source>
        <strain evidence="15 16">NIES-2499</strain>
    </source>
</reference>